<dbReference type="AlphaFoldDB" id="A0A814RK56"/>
<organism evidence="1 3">
    <name type="scientific">Didymodactylos carnosus</name>
    <dbReference type="NCBI Taxonomy" id="1234261"/>
    <lineage>
        <taxon>Eukaryota</taxon>
        <taxon>Metazoa</taxon>
        <taxon>Spiralia</taxon>
        <taxon>Gnathifera</taxon>
        <taxon>Rotifera</taxon>
        <taxon>Eurotatoria</taxon>
        <taxon>Bdelloidea</taxon>
        <taxon>Philodinida</taxon>
        <taxon>Philodinidae</taxon>
        <taxon>Didymodactylos</taxon>
    </lineage>
</organism>
<dbReference type="Proteomes" id="UP000663829">
    <property type="component" value="Unassembled WGS sequence"/>
</dbReference>
<evidence type="ECO:0000313" key="3">
    <source>
        <dbReference type="Proteomes" id="UP000663829"/>
    </source>
</evidence>
<sequence length="168" mass="18411">MLWGTVLASADRARHQEYYIIGVDPLGLFAYGATSSFHFVYDLNTYEIKIQNQSIVLPPPLSAYPFFVPHALGMSEHFAVVAGYAFTFELTDSVLLISDVAVPMMSAMSYTLQYDMAVDISEQNQVLIAGTFKNSSGIGPCIVCPQGRKNSGDSGIQCDWCQITSFCP</sequence>
<keyword evidence="3" id="KW-1185">Reference proteome</keyword>
<evidence type="ECO:0000313" key="1">
    <source>
        <dbReference type="EMBL" id="CAF1134003.1"/>
    </source>
</evidence>
<protein>
    <submittedName>
        <fullName evidence="1">Uncharacterized protein</fullName>
    </submittedName>
</protein>
<dbReference type="Proteomes" id="UP000681722">
    <property type="component" value="Unassembled WGS sequence"/>
</dbReference>
<name>A0A814RK56_9BILA</name>
<dbReference type="EMBL" id="CAJNOQ010006405">
    <property type="protein sequence ID" value="CAF1134003.1"/>
    <property type="molecule type" value="Genomic_DNA"/>
</dbReference>
<proteinExistence type="predicted"/>
<dbReference type="EMBL" id="CAJOBC010006405">
    <property type="protein sequence ID" value="CAF3897785.1"/>
    <property type="molecule type" value="Genomic_DNA"/>
</dbReference>
<accession>A0A814RK56</accession>
<gene>
    <name evidence="1" type="ORF">GPM918_LOCUS20343</name>
    <name evidence="2" type="ORF">SRO942_LOCUS20340</name>
</gene>
<evidence type="ECO:0000313" key="2">
    <source>
        <dbReference type="EMBL" id="CAF3897785.1"/>
    </source>
</evidence>
<feature type="non-terminal residue" evidence="1">
    <location>
        <position position="1"/>
    </location>
</feature>
<reference evidence="1" key="1">
    <citation type="submission" date="2021-02" db="EMBL/GenBank/DDBJ databases">
        <authorList>
            <person name="Nowell W R."/>
        </authorList>
    </citation>
    <scope>NUCLEOTIDE SEQUENCE</scope>
</reference>
<comment type="caution">
    <text evidence="1">The sequence shown here is derived from an EMBL/GenBank/DDBJ whole genome shotgun (WGS) entry which is preliminary data.</text>
</comment>